<sequence>MNGLLKWLTVGTFLYMCYRNRYRLLNVLLGNFYIRKAVVGASMKIPGVRSLFLQSSFRS</sequence>
<dbReference type="Proteomes" id="UP001646157">
    <property type="component" value="Unassembled WGS sequence"/>
</dbReference>
<gene>
    <name evidence="1" type="ORF">JOC86_001208</name>
</gene>
<reference evidence="1 2" key="1">
    <citation type="submission" date="2021-01" db="EMBL/GenBank/DDBJ databases">
        <title>Genomic Encyclopedia of Type Strains, Phase IV (KMG-IV): sequencing the most valuable type-strain genomes for metagenomic binning, comparative biology and taxonomic classification.</title>
        <authorList>
            <person name="Goeker M."/>
        </authorList>
    </citation>
    <scope>NUCLEOTIDE SEQUENCE [LARGE SCALE GENOMIC DNA]</scope>
    <source>
        <strain evidence="1 2">DSM 24834</strain>
    </source>
</reference>
<evidence type="ECO:0000313" key="2">
    <source>
        <dbReference type="Proteomes" id="UP001646157"/>
    </source>
</evidence>
<name>A0ABS2N9Y4_9BACI</name>
<proteinExistence type="predicted"/>
<accession>A0ABS2N9Y4</accession>
<organism evidence="1 2">
    <name type="scientific">Rossellomorea pakistanensis</name>
    <dbReference type="NCBI Taxonomy" id="992288"/>
    <lineage>
        <taxon>Bacteria</taxon>
        <taxon>Bacillati</taxon>
        <taxon>Bacillota</taxon>
        <taxon>Bacilli</taxon>
        <taxon>Bacillales</taxon>
        <taxon>Bacillaceae</taxon>
        <taxon>Rossellomorea</taxon>
    </lineage>
</organism>
<dbReference type="EMBL" id="JAFBDZ010000001">
    <property type="protein sequence ID" value="MBM7584671.1"/>
    <property type="molecule type" value="Genomic_DNA"/>
</dbReference>
<dbReference type="RefSeq" id="WP_205168896.1">
    <property type="nucleotide sequence ID" value="NZ_JAFBDZ010000001.1"/>
</dbReference>
<protein>
    <submittedName>
        <fullName evidence="1">Uncharacterized protein</fullName>
    </submittedName>
</protein>
<evidence type="ECO:0000313" key="1">
    <source>
        <dbReference type="EMBL" id="MBM7584671.1"/>
    </source>
</evidence>
<comment type="caution">
    <text evidence="1">The sequence shown here is derived from an EMBL/GenBank/DDBJ whole genome shotgun (WGS) entry which is preliminary data.</text>
</comment>
<keyword evidence="2" id="KW-1185">Reference proteome</keyword>